<keyword evidence="2" id="KW-1185">Reference proteome</keyword>
<accession>A0ABS7DI19</accession>
<evidence type="ECO:0000313" key="2">
    <source>
        <dbReference type="Proteomes" id="UP000731465"/>
    </source>
</evidence>
<evidence type="ECO:0000313" key="1">
    <source>
        <dbReference type="EMBL" id="MBW7570941.1"/>
    </source>
</evidence>
<proteinExistence type="predicted"/>
<dbReference type="EMBL" id="JAGFNY010000037">
    <property type="protein sequence ID" value="MBW7570941.1"/>
    <property type="molecule type" value="Genomic_DNA"/>
</dbReference>
<reference evidence="1 2" key="1">
    <citation type="submission" date="2021-03" db="EMBL/GenBank/DDBJ databases">
        <title>Succinivibrio sp. nov. isolated from feces of cow.</title>
        <authorList>
            <person name="Choi J.-Y."/>
        </authorList>
    </citation>
    <scope>NUCLEOTIDE SEQUENCE [LARGE SCALE GENOMIC DNA]</scope>
    <source>
        <strain evidence="1 2">AGMB01872</strain>
    </source>
</reference>
<protein>
    <submittedName>
        <fullName evidence="1">Uncharacterized protein</fullName>
    </submittedName>
</protein>
<organism evidence="1 2">
    <name type="scientific">Succinivibrio faecicola</name>
    <dbReference type="NCBI Taxonomy" id="2820300"/>
    <lineage>
        <taxon>Bacteria</taxon>
        <taxon>Pseudomonadati</taxon>
        <taxon>Pseudomonadota</taxon>
        <taxon>Gammaproteobacteria</taxon>
        <taxon>Aeromonadales</taxon>
        <taxon>Succinivibrionaceae</taxon>
        <taxon>Succinivibrio</taxon>
    </lineage>
</organism>
<sequence>MIIIVIKTPFSQSMTYKQGIECSLNLADAGDDVSVFLSKTFTEDLKLSSNNDSVAENVRKQLKQLELYEIPIYSSCGFESTQKVKLNELVKECSKVVVF</sequence>
<name>A0ABS7DI19_9GAMM</name>
<comment type="caution">
    <text evidence="1">The sequence shown here is derived from an EMBL/GenBank/DDBJ whole genome shotgun (WGS) entry which is preliminary data.</text>
</comment>
<gene>
    <name evidence="1" type="ORF">J5V48_08545</name>
</gene>
<dbReference type="RefSeq" id="WP_219938163.1">
    <property type="nucleotide sequence ID" value="NZ_JAGFNY010000037.1"/>
</dbReference>
<dbReference type="Proteomes" id="UP000731465">
    <property type="component" value="Unassembled WGS sequence"/>
</dbReference>